<proteinExistence type="predicted"/>
<comment type="caution">
    <text evidence="1">The sequence shown here is derived from an EMBL/GenBank/DDBJ whole genome shotgun (WGS) entry which is preliminary data.</text>
</comment>
<sequence>LIPWDMELEAQKRWYNLDVLVLKIENTGSDFIKFKKDGEKFIEILKPINDFEDGNFRIRVIKQGALTKEVAEKFGEGKWGRFLRAPNIYFEFPCIVY</sequence>
<reference evidence="1" key="1">
    <citation type="journal article" date="2014" name="Front. Microbiol.">
        <title>High frequency of phylogenetically diverse reductive dehalogenase-homologous genes in deep subseafloor sedimentary metagenomes.</title>
        <authorList>
            <person name="Kawai M."/>
            <person name="Futagami T."/>
            <person name="Toyoda A."/>
            <person name="Takaki Y."/>
            <person name="Nishi S."/>
            <person name="Hori S."/>
            <person name="Arai W."/>
            <person name="Tsubouchi T."/>
            <person name="Morono Y."/>
            <person name="Uchiyama I."/>
            <person name="Ito T."/>
            <person name="Fujiyama A."/>
            <person name="Inagaki F."/>
            <person name="Takami H."/>
        </authorList>
    </citation>
    <scope>NUCLEOTIDE SEQUENCE</scope>
    <source>
        <strain evidence="1">Expedition CK06-06</strain>
    </source>
</reference>
<accession>X1LZQ7</accession>
<protein>
    <submittedName>
        <fullName evidence="1">Uncharacterized protein</fullName>
    </submittedName>
</protein>
<gene>
    <name evidence="1" type="ORF">S06H3_35670</name>
</gene>
<organism evidence="1">
    <name type="scientific">marine sediment metagenome</name>
    <dbReference type="NCBI Taxonomy" id="412755"/>
    <lineage>
        <taxon>unclassified sequences</taxon>
        <taxon>metagenomes</taxon>
        <taxon>ecological metagenomes</taxon>
    </lineage>
</organism>
<dbReference type="EMBL" id="BARV01021544">
    <property type="protein sequence ID" value="GAI24862.1"/>
    <property type="molecule type" value="Genomic_DNA"/>
</dbReference>
<name>X1LZQ7_9ZZZZ</name>
<feature type="non-terminal residue" evidence="1">
    <location>
        <position position="1"/>
    </location>
</feature>
<dbReference type="AlphaFoldDB" id="X1LZQ7"/>
<evidence type="ECO:0000313" key="1">
    <source>
        <dbReference type="EMBL" id="GAI24862.1"/>
    </source>
</evidence>